<dbReference type="Proteomes" id="UP000217250">
    <property type="component" value="Chromosome"/>
</dbReference>
<sequence>MYKIIQDIGLPFISKFFRYPDAKLQLLRSKINSKNTNKKLKQFSIHFNDTEPQLFPIYRY</sequence>
<reference evidence="2" key="1">
    <citation type="submission" date="2017-06" db="EMBL/GenBank/DDBJ databases">
        <title>Capnocytophaga spp. assemblies.</title>
        <authorList>
            <person name="Gulvik C.A."/>
        </authorList>
    </citation>
    <scope>NUCLEOTIDE SEQUENCE [LARGE SCALE GENOMIC DNA]</scope>
    <source>
        <strain evidence="2">H1496</strain>
    </source>
</reference>
<protein>
    <submittedName>
        <fullName evidence="1">Uncharacterized protein</fullName>
    </submittedName>
</protein>
<proteinExistence type="predicted"/>
<dbReference type="EMBL" id="CP022386">
    <property type="protein sequence ID" value="ATA86035.1"/>
    <property type="molecule type" value="Genomic_DNA"/>
</dbReference>
<name>A0A250FNQ9_9FLAO</name>
<evidence type="ECO:0000313" key="1">
    <source>
        <dbReference type="EMBL" id="ATA86035.1"/>
    </source>
</evidence>
<gene>
    <name evidence="1" type="ORF">CGC50_02025</name>
</gene>
<accession>A0A250FNQ9</accession>
<evidence type="ECO:0000313" key="2">
    <source>
        <dbReference type="Proteomes" id="UP000217250"/>
    </source>
</evidence>
<organism evidence="1 2">
    <name type="scientific">Capnocytophaga gingivalis</name>
    <dbReference type="NCBI Taxonomy" id="1017"/>
    <lineage>
        <taxon>Bacteria</taxon>
        <taxon>Pseudomonadati</taxon>
        <taxon>Bacteroidota</taxon>
        <taxon>Flavobacteriia</taxon>
        <taxon>Flavobacteriales</taxon>
        <taxon>Flavobacteriaceae</taxon>
        <taxon>Capnocytophaga</taxon>
    </lineage>
</organism>
<dbReference type="KEGG" id="cgh:CGC50_02025"/>
<dbReference type="AlphaFoldDB" id="A0A250FNQ9"/>